<protein>
    <recommendedName>
        <fullName evidence="12">Trichome birefringence-like N-terminal domain-containing protein</fullName>
    </recommendedName>
</protein>
<evidence type="ECO:0000313" key="10">
    <source>
        <dbReference type="EnsemblPlants" id="Kaladp0039s0270.1.v1.1"/>
    </source>
</evidence>
<comment type="subcellular location">
    <subcellularLocation>
        <location evidence="1">Membrane</location>
        <topology evidence="1">Single-pass membrane protein</topology>
    </subcellularLocation>
</comment>
<name>A0A7N0TJU9_KALFE</name>
<keyword evidence="4" id="KW-0735">Signal-anchor</keyword>
<evidence type="ECO:0000256" key="7">
    <source>
        <dbReference type="SAM" id="SignalP"/>
    </source>
</evidence>
<dbReference type="InterPro" id="IPR029962">
    <property type="entry name" value="TBL"/>
</dbReference>
<dbReference type="GO" id="GO:0016413">
    <property type="term" value="F:O-acetyltransferase activity"/>
    <property type="evidence" value="ECO:0007669"/>
    <property type="project" value="InterPro"/>
</dbReference>
<evidence type="ECO:0000313" key="11">
    <source>
        <dbReference type="Proteomes" id="UP000594263"/>
    </source>
</evidence>
<feature type="domain" description="Trichome birefringence-like C-terminal" evidence="8">
    <location>
        <begin position="99"/>
        <end position="353"/>
    </location>
</feature>
<reference evidence="10" key="1">
    <citation type="submission" date="2021-01" db="UniProtKB">
        <authorList>
            <consortium name="EnsemblPlants"/>
        </authorList>
    </citation>
    <scope>IDENTIFICATION</scope>
</reference>
<dbReference type="AlphaFoldDB" id="A0A7N0TJU9"/>
<dbReference type="PANTHER" id="PTHR32285:SF36">
    <property type="entry name" value="PROTEIN TRICHOME BIREFRINGENCE-LIKE 38"/>
    <property type="match status" value="1"/>
</dbReference>
<evidence type="ECO:0000256" key="3">
    <source>
        <dbReference type="ARBA" id="ARBA00022692"/>
    </source>
</evidence>
<keyword evidence="11" id="KW-1185">Reference proteome</keyword>
<dbReference type="GO" id="GO:0016020">
    <property type="term" value="C:membrane"/>
    <property type="evidence" value="ECO:0007669"/>
    <property type="project" value="UniProtKB-SubCell"/>
</dbReference>
<dbReference type="OMA" id="CPHIRRE"/>
<organism evidence="10 11">
    <name type="scientific">Kalanchoe fedtschenkoi</name>
    <name type="common">Lavender scallops</name>
    <name type="synonym">South American air plant</name>
    <dbReference type="NCBI Taxonomy" id="63787"/>
    <lineage>
        <taxon>Eukaryota</taxon>
        <taxon>Viridiplantae</taxon>
        <taxon>Streptophyta</taxon>
        <taxon>Embryophyta</taxon>
        <taxon>Tracheophyta</taxon>
        <taxon>Spermatophyta</taxon>
        <taxon>Magnoliopsida</taxon>
        <taxon>eudicotyledons</taxon>
        <taxon>Gunneridae</taxon>
        <taxon>Pentapetalae</taxon>
        <taxon>Saxifragales</taxon>
        <taxon>Crassulaceae</taxon>
        <taxon>Kalanchoe</taxon>
    </lineage>
</organism>
<evidence type="ECO:0000256" key="2">
    <source>
        <dbReference type="ARBA" id="ARBA00007727"/>
    </source>
</evidence>
<dbReference type="PANTHER" id="PTHR32285">
    <property type="entry name" value="PROTEIN TRICHOME BIREFRINGENCE-LIKE 9-RELATED"/>
    <property type="match status" value="1"/>
</dbReference>
<feature type="chain" id="PRO_5029893316" description="Trichome birefringence-like N-terminal domain-containing protein" evidence="7">
    <location>
        <begin position="27"/>
        <end position="357"/>
    </location>
</feature>
<evidence type="ECO:0000256" key="4">
    <source>
        <dbReference type="ARBA" id="ARBA00022968"/>
    </source>
</evidence>
<keyword evidence="3" id="KW-0812">Transmembrane</keyword>
<keyword evidence="5" id="KW-1133">Transmembrane helix</keyword>
<evidence type="ECO:0000256" key="1">
    <source>
        <dbReference type="ARBA" id="ARBA00004167"/>
    </source>
</evidence>
<dbReference type="EnsemblPlants" id="Kaladp0039s0270.1.v1.1">
    <property type="protein sequence ID" value="Kaladp0039s0270.1.v1.1"/>
    <property type="gene ID" value="Kaladp0039s0270.v1.1"/>
</dbReference>
<accession>A0A7N0TJU9</accession>
<dbReference type="Pfam" id="PF13839">
    <property type="entry name" value="PC-Esterase"/>
    <property type="match status" value="1"/>
</dbReference>
<evidence type="ECO:0000259" key="8">
    <source>
        <dbReference type="Pfam" id="PF13839"/>
    </source>
</evidence>
<dbReference type="Pfam" id="PF14416">
    <property type="entry name" value="PMR5N"/>
    <property type="match status" value="1"/>
</dbReference>
<dbReference type="InterPro" id="IPR026057">
    <property type="entry name" value="TBL_C"/>
</dbReference>
<comment type="similarity">
    <text evidence="2">Belongs to the PC-esterase family. TBL subfamily.</text>
</comment>
<dbReference type="Proteomes" id="UP000594263">
    <property type="component" value="Unplaced"/>
</dbReference>
<dbReference type="Gramene" id="Kaladp0039s0270.1.v1.1">
    <property type="protein sequence ID" value="Kaladp0039s0270.1.v1.1"/>
    <property type="gene ID" value="Kaladp0039s0270.v1.1"/>
</dbReference>
<feature type="signal peptide" evidence="7">
    <location>
        <begin position="1"/>
        <end position="26"/>
    </location>
</feature>
<sequence length="357" mass="40454">MAPSQSHSSSTFSFVVVAIAACSVFSAVPSSASETATASRRSAAGQCNLYDGSWVYDETYPLYDSKACPFIRKEFDCRKYGRSDKFYLSYRWQPTRCNLPRLRGKKIMFIGDSLSLNVFDSLACLLHAAVPNATITQKVRRDFTLYTFEDYKLVVTLHHSLFLVDVDVEPQGRVLKLNSLKNGEIWKKMDVLVFNTWQWWNRRGPKQPWDYIQDGDKVVKDMDRTEAFRTALKTWANWVNTQVDTGRTRVFFQGVSPSHYNGEEWHEPGVTNCAKETRPIDGTTYPGGLPLAVSVIKEVLNGITKPVTLLDITNLSQLRKDGHPASHNGFHGMDCTHWCLAGVPDIWNELLLAQLRS</sequence>
<evidence type="ECO:0000259" key="9">
    <source>
        <dbReference type="Pfam" id="PF14416"/>
    </source>
</evidence>
<proteinExistence type="inferred from homology"/>
<evidence type="ECO:0000256" key="6">
    <source>
        <dbReference type="ARBA" id="ARBA00023136"/>
    </source>
</evidence>
<feature type="domain" description="Trichome birefringence-like N-terminal" evidence="9">
    <location>
        <begin position="46"/>
        <end position="98"/>
    </location>
</feature>
<evidence type="ECO:0008006" key="12">
    <source>
        <dbReference type="Google" id="ProtNLM"/>
    </source>
</evidence>
<evidence type="ECO:0000256" key="5">
    <source>
        <dbReference type="ARBA" id="ARBA00022989"/>
    </source>
</evidence>
<dbReference type="GO" id="GO:0005794">
    <property type="term" value="C:Golgi apparatus"/>
    <property type="evidence" value="ECO:0007669"/>
    <property type="project" value="TreeGrafter"/>
</dbReference>
<keyword evidence="6" id="KW-0472">Membrane</keyword>
<keyword evidence="7" id="KW-0732">Signal</keyword>
<dbReference type="InterPro" id="IPR025846">
    <property type="entry name" value="TBL_N"/>
</dbReference>